<feature type="domain" description="HNH nuclease" evidence="2">
    <location>
        <begin position="202"/>
        <end position="300"/>
    </location>
</feature>
<feature type="region of interest" description="Disordered" evidence="1">
    <location>
        <begin position="149"/>
        <end position="185"/>
    </location>
</feature>
<dbReference type="AlphaFoldDB" id="A0A5J5EMR3"/>
<dbReference type="OrthoDB" id="2142759at2759"/>
<organism evidence="3 4">
    <name type="scientific">Sphaerosporella brunnea</name>
    <dbReference type="NCBI Taxonomy" id="1250544"/>
    <lineage>
        <taxon>Eukaryota</taxon>
        <taxon>Fungi</taxon>
        <taxon>Dikarya</taxon>
        <taxon>Ascomycota</taxon>
        <taxon>Pezizomycotina</taxon>
        <taxon>Pezizomycetes</taxon>
        <taxon>Pezizales</taxon>
        <taxon>Pyronemataceae</taxon>
        <taxon>Sphaerosporella</taxon>
    </lineage>
</organism>
<dbReference type="InterPro" id="IPR003615">
    <property type="entry name" value="HNH_nuc"/>
</dbReference>
<evidence type="ECO:0000313" key="3">
    <source>
        <dbReference type="EMBL" id="KAA8896327.1"/>
    </source>
</evidence>
<comment type="caution">
    <text evidence="3">The sequence shown here is derived from an EMBL/GenBank/DDBJ whole genome shotgun (WGS) entry which is preliminary data.</text>
</comment>
<evidence type="ECO:0000259" key="2">
    <source>
        <dbReference type="Pfam" id="PF13391"/>
    </source>
</evidence>
<evidence type="ECO:0000256" key="1">
    <source>
        <dbReference type="SAM" id="MobiDB-lite"/>
    </source>
</evidence>
<reference evidence="3 4" key="1">
    <citation type="submission" date="2019-09" db="EMBL/GenBank/DDBJ databases">
        <title>Draft genome of the ectomycorrhizal ascomycete Sphaerosporella brunnea.</title>
        <authorList>
            <consortium name="DOE Joint Genome Institute"/>
            <person name="Benucci G.M."/>
            <person name="Marozzi G."/>
            <person name="Antonielli L."/>
            <person name="Sanchez S."/>
            <person name="Marco P."/>
            <person name="Wang X."/>
            <person name="Falini L.B."/>
            <person name="Barry K."/>
            <person name="Haridas S."/>
            <person name="Lipzen A."/>
            <person name="Labutti K."/>
            <person name="Grigoriev I.V."/>
            <person name="Murat C."/>
            <person name="Martin F."/>
            <person name="Albertini E."/>
            <person name="Donnini D."/>
            <person name="Bonito G."/>
        </authorList>
    </citation>
    <scope>NUCLEOTIDE SEQUENCE [LARGE SCALE GENOMIC DNA]</scope>
    <source>
        <strain evidence="3 4">Sb_GMNB300</strain>
    </source>
</reference>
<evidence type="ECO:0000313" key="4">
    <source>
        <dbReference type="Proteomes" id="UP000326924"/>
    </source>
</evidence>
<protein>
    <recommendedName>
        <fullName evidence="2">HNH nuclease domain-containing protein</fullName>
    </recommendedName>
</protein>
<accession>A0A5J5EMR3</accession>
<proteinExistence type="predicted"/>
<feature type="compositionally biased region" description="Acidic residues" evidence="1">
    <location>
        <begin position="165"/>
        <end position="178"/>
    </location>
</feature>
<keyword evidence="4" id="KW-1185">Reference proteome</keyword>
<name>A0A5J5EMR3_9PEZI</name>
<dbReference type="Pfam" id="PF13391">
    <property type="entry name" value="HNH_2"/>
    <property type="match status" value="1"/>
</dbReference>
<gene>
    <name evidence="3" type="ORF">FN846DRAFT_910765</name>
</gene>
<dbReference type="InParanoid" id="A0A5J5EMR3"/>
<dbReference type="Proteomes" id="UP000326924">
    <property type="component" value="Unassembled WGS sequence"/>
</dbReference>
<sequence length="417" mass="46351">MLHPNRIPVRERRLIAERNVMIKEAFGSWRTGFHQTAPEEGGSITYKTLYHDLSIAFNGIALVHSDLNHPNNRDSLSVVLYRRADKAMVSRVLGKDLLKTKVHLGEHLIFKHNMELCKFKESPGNHPPPTDSDCATRFKIVNKKSAQIYTHTNPDQSKKRRFVVTDEDDGESEGEEDAGAGKNDAKRDSNFKKIVAHRDRKCVVTGIANRYGGMGTSADNLWVGPGIEGAHIVPWARPELLDVNLTAAIKRQRAKEAKLAQEQGAPLPVATKVDVNAVENGVILRSDLHALFDAWLWTVDPYSKTIRQLVPLPALTAGAAILVSPRQFPPPEIWNWHYNQCVLRMLRAGAYAPDDEHDYEDGEKAQLFAAANEELSDDITRTAALLQRLLLTHTAFRDDSHAADATPPPASPAISVV</sequence>
<dbReference type="EMBL" id="VXIS01000215">
    <property type="protein sequence ID" value="KAA8896327.1"/>
    <property type="molecule type" value="Genomic_DNA"/>
</dbReference>